<dbReference type="PANTHER" id="PTHR48448:SF1">
    <property type="entry name" value="MUTL PROTEIN ISOFORM 1"/>
    <property type="match status" value="1"/>
</dbReference>
<dbReference type="InterPro" id="IPR053276">
    <property type="entry name" value="MtDNA_mismatch_repair_MutS"/>
</dbReference>
<accession>A0ABD3RXE3</accession>
<evidence type="ECO:0000259" key="6">
    <source>
        <dbReference type="SMART" id="SM00534"/>
    </source>
</evidence>
<evidence type="ECO:0000256" key="4">
    <source>
        <dbReference type="ARBA" id="ARBA00023125"/>
    </source>
</evidence>
<feature type="region of interest" description="Disordered" evidence="5">
    <location>
        <begin position="434"/>
        <end position="461"/>
    </location>
</feature>
<dbReference type="SMART" id="SM00534">
    <property type="entry name" value="MUTSac"/>
    <property type="match status" value="1"/>
</dbReference>
<keyword evidence="4" id="KW-0238">DNA-binding</keyword>
<keyword evidence="1" id="KW-0547">Nucleotide-binding</keyword>
<dbReference type="SUPFAM" id="SSF52540">
    <property type="entry name" value="P-loop containing nucleoside triphosphate hydrolases"/>
    <property type="match status" value="1"/>
</dbReference>
<comment type="caution">
    <text evidence="7">The sequence shown here is derived from an EMBL/GenBank/DDBJ whole genome shotgun (WGS) entry which is preliminary data.</text>
</comment>
<feature type="compositionally biased region" description="Low complexity" evidence="5">
    <location>
        <begin position="230"/>
        <end position="244"/>
    </location>
</feature>
<sequence length="1449" mass="158028">PHSVRQTDEFLSATRRCLKILQLLPTELIHYQDCAGMGEPPRPRPSGEGAYAFKVVAIALLTRFVASASSSSLCHRSPMTTTSTAPAAMAAWRLLGRRRNPKALSFAFLDPICTMKMTRGTMGQRHFHSRTCMALAAAAEEKEEGEEYSPLSENDGIGNRIRDNSPPSLEIKLRLLALLNGGKTVNPRIVTNFSTTASMDGGGNGDRDDIGVINNDGFGGEVREKRHDTSFSSSPSASSTPPAAATASYTIPKISPYETLVMSLFPTNENHVDSVDDDAIHRSDSDDADPDVSNVIHPDWIEPLLSLTKSSSRSLVKQLSTRASCPMGFDPQATPLSQRWRSTVAPAAASAATPLLSFVRTQKSAHFPNAVLLIRVGDFYESYGVDAIMLVEHCGLNPMAGKARAGCPWRSVQDTLDKLTSAGFRVAVYEEDENERKNGNRWRSNEEVDAEDGSGITGNSKGSKLKTRYLAQVVSPSNPTYMHNLVLNDDFGGASANNDVSTPSHCDLSSSGRNHVGVIETNAGFTLVEIRGEERTALISERLTSEAVCCRLAAFPPADPLFYVPPPTTTGSQRRSDRLPFMPWTQRHQASQMYSRGGGAFGGATVGTVRVKTLHPSLVVGPRPGLTDVERAKQTIVSAYLRLEEYDHQSSRPTRKRGLESSGITHDDFTIVVAPSSSSRNATVTRPLHVETATQLGLMSDSAIPSLISSLLPESAPSSTRRYLRRWLLVPPPPEIADAMSILVRTLKADNNITLPPLMLNAPHLSGKVLSLIRAGQASAAVYREILVALDAASDVLLLDRGEEEDRSSGIVNALMTVLRHDIGISESNPVALRKKFYVAMGMIRSVINTQTMEHSHFDQENENKSSETDCVSYYGDVIPPAFFERNEAIWRGRVKPTAIERHAQDVSTAARRLAVAVAVDFWGVDDDSSDFSNDCTIINLSEAKEVKSLIVQDIFNNLLLIKSIPSWAKQRGPNNDETLDKVDQPHYFNPRDRNGKLLRMRFTTERVQEALSDYVEACSSARAEVERVLTRLSWDLVDGGHLPAILQSSHLNLILATAAHHAAVANIKGWSAVTLYDDVDSSNGENVSSAGYFRGVWPYWIDRFESVSNSFDLDGLFLLTAPNMSGKSTLMRATAAAALLINAGLCAPVNPESRVRRFDSIFLRGASADVPTEDKSAFGAEMGDVASLLRSCGPRSLVFVDEIGRGTSPKDGTSLAGAILEQMCGVSRMSGMFATHLHGILNLPYSSAAEARLRKKRMAITEDDYGEPKWTYTLEDGVCTNSLALLTASKFGLPESIIQRARELAKYCDAGTEIQSLESTLIFAQHATTTNIHHAVSILEETVGKGGCVRIPPSYMPPPSFEGNSCVYVLQIGDNEKKMRYYVGETDSLARRLSEHRSKGTDWLTLNAVAIKIEEGKSLARMIESLVIQRMAKSGFDMISIADGTSIR</sequence>
<evidence type="ECO:0000313" key="7">
    <source>
        <dbReference type="EMBL" id="KAL3816846.1"/>
    </source>
</evidence>
<evidence type="ECO:0000256" key="3">
    <source>
        <dbReference type="ARBA" id="ARBA00022840"/>
    </source>
</evidence>
<dbReference type="InterPro" id="IPR027417">
    <property type="entry name" value="P-loop_NTPase"/>
</dbReference>
<evidence type="ECO:0000256" key="2">
    <source>
        <dbReference type="ARBA" id="ARBA00022763"/>
    </source>
</evidence>
<dbReference type="SUPFAM" id="SSF55271">
    <property type="entry name" value="DNA repair protein MutS, domain I"/>
    <property type="match status" value="1"/>
</dbReference>
<dbReference type="GO" id="GO:0006974">
    <property type="term" value="P:DNA damage response"/>
    <property type="evidence" value="ECO:0007669"/>
    <property type="project" value="UniProtKB-KW"/>
</dbReference>
<evidence type="ECO:0000313" key="8">
    <source>
        <dbReference type="Proteomes" id="UP001530377"/>
    </source>
</evidence>
<keyword evidence="8" id="KW-1185">Reference proteome</keyword>
<dbReference type="Proteomes" id="UP001530377">
    <property type="component" value="Unassembled WGS sequence"/>
</dbReference>
<protein>
    <recommendedName>
        <fullName evidence="6">DNA mismatch repair proteins mutS family domain-containing protein</fullName>
    </recommendedName>
</protein>
<dbReference type="Pfam" id="PF00488">
    <property type="entry name" value="MutS_V"/>
    <property type="match status" value="1"/>
</dbReference>
<dbReference type="GO" id="GO:0003677">
    <property type="term" value="F:DNA binding"/>
    <property type="evidence" value="ECO:0007669"/>
    <property type="project" value="UniProtKB-KW"/>
</dbReference>
<gene>
    <name evidence="7" type="ORF">ACHAXA_005124</name>
</gene>
<reference evidence="7 8" key="1">
    <citation type="submission" date="2024-10" db="EMBL/GenBank/DDBJ databases">
        <title>Updated reference genomes for cyclostephanoid diatoms.</title>
        <authorList>
            <person name="Roberts W.R."/>
            <person name="Alverson A.J."/>
        </authorList>
    </citation>
    <scope>NUCLEOTIDE SEQUENCE [LARGE SCALE GENOMIC DNA]</scope>
    <source>
        <strain evidence="7 8">AJA228-03</strain>
    </source>
</reference>
<name>A0ABD3RXE3_9STRA</name>
<organism evidence="7 8">
    <name type="scientific">Cyclostephanos tholiformis</name>
    <dbReference type="NCBI Taxonomy" id="382380"/>
    <lineage>
        <taxon>Eukaryota</taxon>
        <taxon>Sar</taxon>
        <taxon>Stramenopiles</taxon>
        <taxon>Ochrophyta</taxon>
        <taxon>Bacillariophyta</taxon>
        <taxon>Coscinodiscophyceae</taxon>
        <taxon>Thalassiosirophycidae</taxon>
        <taxon>Stephanodiscales</taxon>
        <taxon>Stephanodiscaceae</taxon>
        <taxon>Cyclostephanos</taxon>
    </lineage>
</organism>
<keyword evidence="3" id="KW-0067">ATP-binding</keyword>
<dbReference type="InterPro" id="IPR016151">
    <property type="entry name" value="DNA_mismatch_repair_MutS_N"/>
</dbReference>
<keyword evidence="2" id="KW-0227">DNA damage</keyword>
<feature type="domain" description="DNA mismatch repair proteins mutS family" evidence="6">
    <location>
        <begin position="1115"/>
        <end position="1307"/>
    </location>
</feature>
<dbReference type="GO" id="GO:0005524">
    <property type="term" value="F:ATP binding"/>
    <property type="evidence" value="ECO:0007669"/>
    <property type="project" value="UniProtKB-KW"/>
</dbReference>
<feature type="region of interest" description="Disordered" evidence="5">
    <location>
        <begin position="143"/>
        <end position="163"/>
    </location>
</feature>
<feature type="region of interest" description="Disordered" evidence="5">
    <location>
        <begin position="217"/>
        <end position="244"/>
    </location>
</feature>
<dbReference type="InterPro" id="IPR000432">
    <property type="entry name" value="DNA_mismatch_repair_MutS_C"/>
</dbReference>
<feature type="non-terminal residue" evidence="7">
    <location>
        <position position="1"/>
    </location>
</feature>
<dbReference type="Gene3D" id="3.40.1170.10">
    <property type="entry name" value="DNA repair protein MutS, domain I"/>
    <property type="match status" value="1"/>
</dbReference>
<dbReference type="Pfam" id="PF01624">
    <property type="entry name" value="MutS_I"/>
    <property type="match status" value="1"/>
</dbReference>
<evidence type="ECO:0000256" key="5">
    <source>
        <dbReference type="SAM" id="MobiDB-lite"/>
    </source>
</evidence>
<dbReference type="InterPro" id="IPR007695">
    <property type="entry name" value="DNA_mismatch_repair_MutS-lik_N"/>
</dbReference>
<dbReference type="Gene3D" id="3.40.50.300">
    <property type="entry name" value="P-loop containing nucleotide triphosphate hydrolases"/>
    <property type="match status" value="1"/>
</dbReference>
<evidence type="ECO:0000256" key="1">
    <source>
        <dbReference type="ARBA" id="ARBA00022741"/>
    </source>
</evidence>
<proteinExistence type="predicted"/>
<dbReference type="PANTHER" id="PTHR48448">
    <property type="entry name" value="MUTL PROTEIN ISOFORM 1"/>
    <property type="match status" value="1"/>
</dbReference>
<dbReference type="EMBL" id="JALLPB020000129">
    <property type="protein sequence ID" value="KAL3816846.1"/>
    <property type="molecule type" value="Genomic_DNA"/>
</dbReference>
<feature type="compositionally biased region" description="Basic and acidic residues" evidence="5">
    <location>
        <begin position="434"/>
        <end position="446"/>
    </location>
</feature>